<feature type="signal peptide" evidence="1">
    <location>
        <begin position="1"/>
        <end position="19"/>
    </location>
</feature>
<name>A0A6B0U1A2_IXORI</name>
<feature type="chain" id="PRO_5025376612" evidence="1">
    <location>
        <begin position="20"/>
        <end position="67"/>
    </location>
</feature>
<keyword evidence="1" id="KW-0732">Signal</keyword>
<accession>A0A6B0U1A2</accession>
<organism evidence="2">
    <name type="scientific">Ixodes ricinus</name>
    <name type="common">Common tick</name>
    <name type="synonym">Acarus ricinus</name>
    <dbReference type="NCBI Taxonomy" id="34613"/>
    <lineage>
        <taxon>Eukaryota</taxon>
        <taxon>Metazoa</taxon>
        <taxon>Ecdysozoa</taxon>
        <taxon>Arthropoda</taxon>
        <taxon>Chelicerata</taxon>
        <taxon>Arachnida</taxon>
        <taxon>Acari</taxon>
        <taxon>Parasitiformes</taxon>
        <taxon>Ixodida</taxon>
        <taxon>Ixodoidea</taxon>
        <taxon>Ixodidae</taxon>
        <taxon>Ixodinae</taxon>
        <taxon>Ixodes</taxon>
    </lineage>
</organism>
<protein>
    <submittedName>
        <fullName evidence="2">Putative secreted protein</fullName>
    </submittedName>
</protein>
<sequence>MLFFATFLAASCGWSCLDAFPSTFAFEEACPVTGFFGGADIPAADSSEPGSLPGFTAVCIFAALCAS</sequence>
<dbReference type="AlphaFoldDB" id="A0A6B0U1A2"/>
<proteinExistence type="predicted"/>
<dbReference type="EMBL" id="GIFC01000112">
    <property type="protein sequence ID" value="MXU82195.1"/>
    <property type="molecule type" value="Transcribed_RNA"/>
</dbReference>
<evidence type="ECO:0000313" key="2">
    <source>
        <dbReference type="EMBL" id="MXU82195.1"/>
    </source>
</evidence>
<evidence type="ECO:0000256" key="1">
    <source>
        <dbReference type="SAM" id="SignalP"/>
    </source>
</evidence>
<reference evidence="2" key="1">
    <citation type="submission" date="2019-12" db="EMBL/GenBank/DDBJ databases">
        <title>An insight into the sialome of adult female Ixodes ricinus ticks feeding for 6 days.</title>
        <authorList>
            <person name="Perner J."/>
            <person name="Ribeiro J.M.C."/>
        </authorList>
    </citation>
    <scope>NUCLEOTIDE SEQUENCE</scope>
    <source>
        <strain evidence="2">Semi-engorged</strain>
        <tissue evidence="2">Salivary glands</tissue>
    </source>
</reference>